<keyword evidence="4" id="KW-1185">Reference proteome</keyword>
<dbReference type="Pfam" id="PF03629">
    <property type="entry name" value="SASA"/>
    <property type="match status" value="1"/>
</dbReference>
<evidence type="ECO:0000256" key="1">
    <source>
        <dbReference type="ARBA" id="ARBA00022801"/>
    </source>
</evidence>
<name>A0A0G9MT06_9SPHN</name>
<dbReference type="InterPro" id="IPR005181">
    <property type="entry name" value="SASA"/>
</dbReference>
<evidence type="ECO:0000259" key="2">
    <source>
        <dbReference type="Pfam" id="PF03629"/>
    </source>
</evidence>
<organism evidence="3 4">
    <name type="scientific">Aurantiacibacter luteus</name>
    <dbReference type="NCBI Taxonomy" id="1581420"/>
    <lineage>
        <taxon>Bacteria</taxon>
        <taxon>Pseudomonadati</taxon>
        <taxon>Pseudomonadota</taxon>
        <taxon>Alphaproteobacteria</taxon>
        <taxon>Sphingomonadales</taxon>
        <taxon>Erythrobacteraceae</taxon>
        <taxon>Aurantiacibacter</taxon>
    </lineage>
</organism>
<comment type="caution">
    <text evidence="3">The sequence shown here is derived from an EMBL/GenBank/DDBJ whole genome shotgun (WGS) entry which is preliminary data.</text>
</comment>
<evidence type="ECO:0000313" key="3">
    <source>
        <dbReference type="EMBL" id="KLE32463.1"/>
    </source>
</evidence>
<dbReference type="STRING" id="1581420.AAW00_13650"/>
<accession>A0A0G9MT06</accession>
<feature type="domain" description="Sialate O-acetylesterase" evidence="2">
    <location>
        <begin position="373"/>
        <end position="502"/>
    </location>
</feature>
<proteinExistence type="predicted"/>
<sequence>MSSTILRVTDGGTRLSLGEDTKLVAGYVAQAQAIADGLGDVVDQAAVQADRAEAAAVIVEGAVDTITNLEASLSRAQTDSFGPAVLVSGSPLGLEAVLFDAPSARDQEVASFRIMAARTGTFRVWRDKVSGGNFTSIAVYTFEATVVGLNEFILGPGELPFLAGEYLRVESANLLVNSSGSPADPAFWDASNQNSGTLGTYFDLPNVRMEVHFTLRAYERVVTGDAFLALEGRVDVLDGGGAGSDLLRAEEYAHHIIYGQSLSLGHGATVIDTVAQPHALKSQAGVRAQDGGADPAANWATLAPLLESWNGHDGETVATGHAVMLRQLYLSETGVDLAAVSRRQLYSAPGRDDSEIVQISKGTESFTRLATDIQRAKIATIAASRSYAPQSFLWLQGESDESGQTPPATYKAAFRQLVSDAQDEARTATGDASLILPAITYQASTFRASGRTYPAIALAQLEMSADDNILAAAATYFLPYSDAFHLTGVGSRWLGAYMGLAFYRWVVEGAKPEPLAMASVKVSGNTLLVRYNLAAGRKLAFDTTTVPIQDNYGFSVVNDSGVEQTIGVPRLVDPAEGILAIQCPSAPVAGWKVRYAHKGNTSRGLGNLRDDQGDSLIFEPAGINKPLHNWAFIDEAVLS</sequence>
<dbReference type="InterPro" id="IPR036514">
    <property type="entry name" value="SGNH_hydro_sf"/>
</dbReference>
<dbReference type="RefSeq" id="WP_047004977.1">
    <property type="nucleotide sequence ID" value="NZ_LBHB01000004.1"/>
</dbReference>
<dbReference type="GO" id="GO:0016788">
    <property type="term" value="F:hydrolase activity, acting on ester bonds"/>
    <property type="evidence" value="ECO:0007669"/>
    <property type="project" value="UniProtKB-ARBA"/>
</dbReference>
<dbReference type="SUPFAM" id="SSF52266">
    <property type="entry name" value="SGNH hydrolase"/>
    <property type="match status" value="1"/>
</dbReference>
<dbReference type="OrthoDB" id="7779280at2"/>
<protein>
    <recommendedName>
        <fullName evidence="2">Sialate O-acetylesterase domain-containing protein</fullName>
    </recommendedName>
</protein>
<reference evidence="3 4" key="1">
    <citation type="submission" date="2015-04" db="EMBL/GenBank/DDBJ databases">
        <title>The draft genome sequence of Erythrobacter luteus KA37.</title>
        <authorList>
            <person name="Zhuang L."/>
            <person name="Liu Y."/>
            <person name="Shao Z."/>
        </authorList>
    </citation>
    <scope>NUCLEOTIDE SEQUENCE [LARGE SCALE GENOMIC DNA]</scope>
    <source>
        <strain evidence="3 4">KA37</strain>
    </source>
</reference>
<dbReference type="PATRIC" id="fig|1581420.6.peg.2791"/>
<gene>
    <name evidence="3" type="ORF">AAW00_13650</name>
</gene>
<keyword evidence="1" id="KW-0378">Hydrolase</keyword>
<dbReference type="Gene3D" id="3.40.50.1110">
    <property type="entry name" value="SGNH hydrolase"/>
    <property type="match status" value="1"/>
</dbReference>
<evidence type="ECO:0000313" key="4">
    <source>
        <dbReference type="Proteomes" id="UP000053464"/>
    </source>
</evidence>
<dbReference type="Proteomes" id="UP000053464">
    <property type="component" value="Unassembled WGS sequence"/>
</dbReference>
<dbReference type="AlphaFoldDB" id="A0A0G9MT06"/>
<dbReference type="EMBL" id="LBHB01000004">
    <property type="protein sequence ID" value="KLE32463.1"/>
    <property type="molecule type" value="Genomic_DNA"/>
</dbReference>